<dbReference type="SUPFAM" id="SSF50978">
    <property type="entry name" value="WD40 repeat-like"/>
    <property type="match status" value="1"/>
</dbReference>
<dbReference type="EMBL" id="JARJCW010000016">
    <property type="protein sequence ID" value="KAJ7215969.1"/>
    <property type="molecule type" value="Genomic_DNA"/>
</dbReference>
<dbReference type="InterPro" id="IPR036322">
    <property type="entry name" value="WD40_repeat_dom_sf"/>
</dbReference>
<gene>
    <name evidence="2" type="ORF">GGX14DRAFT_54889</name>
</gene>
<dbReference type="Proteomes" id="UP001219525">
    <property type="component" value="Unassembled WGS sequence"/>
</dbReference>
<dbReference type="InterPro" id="IPR001680">
    <property type="entry name" value="WD40_rpt"/>
</dbReference>
<dbReference type="Gene3D" id="2.130.10.10">
    <property type="entry name" value="YVTN repeat-like/Quinoprotein amine dehydrogenase"/>
    <property type="match status" value="1"/>
</dbReference>
<proteinExistence type="predicted"/>
<evidence type="ECO:0000313" key="2">
    <source>
        <dbReference type="EMBL" id="KAJ7215969.1"/>
    </source>
</evidence>
<name>A0AAD6YGK0_9AGAR</name>
<feature type="repeat" description="WD" evidence="1">
    <location>
        <begin position="1"/>
        <end position="34"/>
    </location>
</feature>
<dbReference type="InterPro" id="IPR015943">
    <property type="entry name" value="WD40/YVTN_repeat-like_dom_sf"/>
</dbReference>
<evidence type="ECO:0008006" key="4">
    <source>
        <dbReference type="Google" id="ProtNLM"/>
    </source>
</evidence>
<protein>
    <recommendedName>
        <fullName evidence="4">WD40 repeat-like protein</fullName>
    </recommendedName>
</protein>
<evidence type="ECO:0000256" key="1">
    <source>
        <dbReference type="PROSITE-ProRule" id="PRU00221"/>
    </source>
</evidence>
<dbReference type="PROSITE" id="PS50082">
    <property type="entry name" value="WD_REPEATS_2"/>
    <property type="match status" value="1"/>
</dbReference>
<reference evidence="2" key="1">
    <citation type="submission" date="2023-03" db="EMBL/GenBank/DDBJ databases">
        <title>Massive genome expansion in bonnet fungi (Mycena s.s.) driven by repeated elements and novel gene families across ecological guilds.</title>
        <authorList>
            <consortium name="Lawrence Berkeley National Laboratory"/>
            <person name="Harder C.B."/>
            <person name="Miyauchi S."/>
            <person name="Viragh M."/>
            <person name="Kuo A."/>
            <person name="Thoen E."/>
            <person name="Andreopoulos B."/>
            <person name="Lu D."/>
            <person name="Skrede I."/>
            <person name="Drula E."/>
            <person name="Henrissat B."/>
            <person name="Morin E."/>
            <person name="Kohler A."/>
            <person name="Barry K."/>
            <person name="LaButti K."/>
            <person name="Morin E."/>
            <person name="Salamov A."/>
            <person name="Lipzen A."/>
            <person name="Mereny Z."/>
            <person name="Hegedus B."/>
            <person name="Baldrian P."/>
            <person name="Stursova M."/>
            <person name="Weitz H."/>
            <person name="Taylor A."/>
            <person name="Grigoriev I.V."/>
            <person name="Nagy L.G."/>
            <person name="Martin F."/>
            <person name="Kauserud H."/>
        </authorList>
    </citation>
    <scope>NUCLEOTIDE SEQUENCE</scope>
    <source>
        <strain evidence="2">9144</strain>
    </source>
</reference>
<feature type="non-terminal residue" evidence="2">
    <location>
        <position position="1"/>
    </location>
</feature>
<comment type="caution">
    <text evidence="2">The sequence shown here is derived from an EMBL/GenBank/DDBJ whole genome shotgun (WGS) entry which is preliminary data.</text>
</comment>
<dbReference type="AlphaFoldDB" id="A0AAD6YGK0"/>
<dbReference type="PROSITE" id="PS50294">
    <property type="entry name" value="WD_REPEATS_REGION"/>
    <property type="match status" value="1"/>
</dbReference>
<accession>A0AAD6YGK0</accession>
<evidence type="ECO:0000313" key="3">
    <source>
        <dbReference type="Proteomes" id="UP001219525"/>
    </source>
</evidence>
<organism evidence="2 3">
    <name type="scientific">Mycena pura</name>
    <dbReference type="NCBI Taxonomy" id="153505"/>
    <lineage>
        <taxon>Eukaryota</taxon>
        <taxon>Fungi</taxon>
        <taxon>Dikarya</taxon>
        <taxon>Basidiomycota</taxon>
        <taxon>Agaricomycotina</taxon>
        <taxon>Agaricomycetes</taxon>
        <taxon>Agaricomycetidae</taxon>
        <taxon>Agaricales</taxon>
        <taxon>Marasmiineae</taxon>
        <taxon>Mycenaceae</taxon>
        <taxon>Mycena</taxon>
    </lineage>
</organism>
<sequence>SAVAVSANGRWIVSGSNDQTVRLWDRETGAQHGEALQGHTTSVNVISVAHYDTQPAGISQLWFIDEVGWVYSGDCERLFWLPEQLRTGFWMPLNHAIFAREQTKLSYKNFIHGENWEQCLTPPSDKKV</sequence>
<dbReference type="Pfam" id="PF00400">
    <property type="entry name" value="WD40"/>
    <property type="match status" value="1"/>
</dbReference>
<keyword evidence="3" id="KW-1185">Reference proteome</keyword>
<keyword evidence="1" id="KW-0853">WD repeat</keyword>